<dbReference type="Gene3D" id="1.10.8.270">
    <property type="entry name" value="putative rabgap domain of human tbc1 domain family member 14 like domains"/>
    <property type="match status" value="1"/>
</dbReference>
<dbReference type="InterPro" id="IPR035969">
    <property type="entry name" value="Rab-GAP_TBC_sf"/>
</dbReference>
<proteinExistence type="predicted"/>
<organism evidence="2 3">
    <name type="scientific">Geodia barretti</name>
    <name type="common">Barrett's horny sponge</name>
    <dbReference type="NCBI Taxonomy" id="519541"/>
    <lineage>
        <taxon>Eukaryota</taxon>
        <taxon>Metazoa</taxon>
        <taxon>Porifera</taxon>
        <taxon>Demospongiae</taxon>
        <taxon>Heteroscleromorpha</taxon>
        <taxon>Tetractinellida</taxon>
        <taxon>Astrophorina</taxon>
        <taxon>Geodiidae</taxon>
        <taxon>Geodia</taxon>
    </lineage>
</organism>
<evidence type="ECO:0000313" key="3">
    <source>
        <dbReference type="Proteomes" id="UP001174909"/>
    </source>
</evidence>
<dbReference type="Proteomes" id="UP001174909">
    <property type="component" value="Unassembled WGS sequence"/>
</dbReference>
<protein>
    <submittedName>
        <fullName evidence="2">USP6 N-terminal-like protein</fullName>
    </submittedName>
</protein>
<dbReference type="AlphaFoldDB" id="A0AA35SXC2"/>
<dbReference type="GO" id="GO:0005096">
    <property type="term" value="F:GTPase activator activity"/>
    <property type="evidence" value="ECO:0007669"/>
    <property type="project" value="TreeGrafter"/>
</dbReference>
<accession>A0AA35SXC2</accession>
<dbReference type="Gene3D" id="1.10.10.750">
    <property type="entry name" value="Ypt/Rab-GAP domain of gyp1p, domain 1"/>
    <property type="match status" value="1"/>
</dbReference>
<dbReference type="Pfam" id="PF00566">
    <property type="entry name" value="RabGAP-TBC"/>
    <property type="match status" value="1"/>
</dbReference>
<name>A0AA35SXC2_GEOBA</name>
<dbReference type="FunFam" id="1.10.8.270:FF:000010">
    <property type="entry name" value="Putative USP6 N-terminal-like protein"/>
    <property type="match status" value="1"/>
</dbReference>
<dbReference type="InterPro" id="IPR000195">
    <property type="entry name" value="Rab-GAP-TBC_dom"/>
</dbReference>
<dbReference type="InterPro" id="IPR050302">
    <property type="entry name" value="Rab_GAP_TBC_domain"/>
</dbReference>
<gene>
    <name evidence="2" type="ORF">GBAR_LOCUS21027</name>
</gene>
<evidence type="ECO:0000259" key="1">
    <source>
        <dbReference type="PROSITE" id="PS50086"/>
    </source>
</evidence>
<dbReference type="PANTHER" id="PTHR47219">
    <property type="entry name" value="RAB GTPASE-ACTIVATING PROTEIN 1-LIKE"/>
    <property type="match status" value="1"/>
</dbReference>
<dbReference type="EMBL" id="CASHTH010002949">
    <property type="protein sequence ID" value="CAI8037603.1"/>
    <property type="molecule type" value="Genomic_DNA"/>
</dbReference>
<keyword evidence="3" id="KW-1185">Reference proteome</keyword>
<dbReference type="GO" id="GO:0031267">
    <property type="term" value="F:small GTPase binding"/>
    <property type="evidence" value="ECO:0007669"/>
    <property type="project" value="TreeGrafter"/>
</dbReference>
<comment type="caution">
    <text evidence="2">The sequence shown here is derived from an EMBL/GenBank/DDBJ whole genome shotgun (WGS) entry which is preliminary data.</text>
</comment>
<feature type="domain" description="Rab-GAP TBC" evidence="1">
    <location>
        <begin position="95"/>
        <end position="313"/>
    </location>
</feature>
<dbReference type="SUPFAM" id="SSF47923">
    <property type="entry name" value="Ypt/Rab-GAP domain of gyp1p"/>
    <property type="match status" value="1"/>
</dbReference>
<dbReference type="SMART" id="SM00164">
    <property type="entry name" value="TBC"/>
    <property type="match status" value="1"/>
</dbReference>
<dbReference type="PROSITE" id="PS50086">
    <property type="entry name" value="TBC_RABGAP"/>
    <property type="match status" value="1"/>
</dbReference>
<dbReference type="PANTHER" id="PTHR47219:SF19">
    <property type="entry name" value="USP6 N-TERMINAL-LIKE PROTEIN ISOFORM X1"/>
    <property type="match status" value="1"/>
</dbReference>
<reference evidence="2" key="1">
    <citation type="submission" date="2023-03" db="EMBL/GenBank/DDBJ databases">
        <authorList>
            <person name="Steffen K."/>
            <person name="Cardenas P."/>
        </authorList>
    </citation>
    <scope>NUCLEOTIDE SEQUENCE</scope>
</reference>
<evidence type="ECO:0000313" key="2">
    <source>
        <dbReference type="EMBL" id="CAI8037603.1"/>
    </source>
</evidence>
<sequence length="313" mass="36429">MSNHTTDDERVTIVAKYDLGREEGAVIENWEDPDLSVYKSTDRYGFMHTTPLPEVQVPEKVMQIERERAVKWAKMTTQWKKYSDSDKLYRRVNKGIPNSVRGTVWRHVMGIENVKEEGVYLRMKELGRRTSPDIKQIDIDVLRTFRDNIMYKDRYGIKQQALFHVLVAYSMYNTELGYCQGMSSIAAVLLMYLNEEDAFWALVVFIGDPKFAMHGMLIPGLPKLLALCDFHSTLRKRFMPKLHRHMVGREGGEEGERERGGRENKRKGYIREAVYMYNRFQIPCDNINSYCVGKCAVGSDSECRKCIVVQYMC</sequence>